<dbReference type="Proteomes" id="UP001174934">
    <property type="component" value="Unassembled WGS sequence"/>
</dbReference>
<organism evidence="3 4">
    <name type="scientific">Bombardia bombarda</name>
    <dbReference type="NCBI Taxonomy" id="252184"/>
    <lineage>
        <taxon>Eukaryota</taxon>
        <taxon>Fungi</taxon>
        <taxon>Dikarya</taxon>
        <taxon>Ascomycota</taxon>
        <taxon>Pezizomycotina</taxon>
        <taxon>Sordariomycetes</taxon>
        <taxon>Sordariomycetidae</taxon>
        <taxon>Sordariales</taxon>
        <taxon>Lasiosphaeriaceae</taxon>
        <taxon>Bombardia</taxon>
    </lineage>
</organism>
<keyword evidence="1" id="KW-1133">Transmembrane helix</keyword>
<evidence type="ECO:0000259" key="2">
    <source>
        <dbReference type="Pfam" id="PF26616"/>
    </source>
</evidence>
<name>A0AA40CAD1_9PEZI</name>
<dbReference type="InterPro" id="IPR058257">
    <property type="entry name" value="CorA-like_dom"/>
</dbReference>
<protein>
    <recommendedName>
        <fullName evidence="2">CorA-like transporter domain-containing protein</fullName>
    </recommendedName>
</protein>
<reference evidence="3" key="1">
    <citation type="submission" date="2023-06" db="EMBL/GenBank/DDBJ databases">
        <title>Genome-scale phylogeny and comparative genomics of the fungal order Sordariales.</title>
        <authorList>
            <consortium name="Lawrence Berkeley National Laboratory"/>
            <person name="Hensen N."/>
            <person name="Bonometti L."/>
            <person name="Westerberg I."/>
            <person name="Brannstrom I.O."/>
            <person name="Guillou S."/>
            <person name="Cros-Aarteil S."/>
            <person name="Calhoun S."/>
            <person name="Haridas S."/>
            <person name="Kuo A."/>
            <person name="Mondo S."/>
            <person name="Pangilinan J."/>
            <person name="Riley R."/>
            <person name="LaButti K."/>
            <person name="Andreopoulos B."/>
            <person name="Lipzen A."/>
            <person name="Chen C."/>
            <person name="Yanf M."/>
            <person name="Daum C."/>
            <person name="Ng V."/>
            <person name="Clum A."/>
            <person name="Steindorff A."/>
            <person name="Ohm R."/>
            <person name="Martin F."/>
            <person name="Silar P."/>
            <person name="Natvig D."/>
            <person name="Lalanne C."/>
            <person name="Gautier V."/>
            <person name="Ament-velasquez S.L."/>
            <person name="Kruys A."/>
            <person name="Hutchinson M.I."/>
            <person name="Powell A.J."/>
            <person name="Barry K."/>
            <person name="Miller A.N."/>
            <person name="Grigoriev I.V."/>
            <person name="Debuchy R."/>
            <person name="Gladieux P."/>
            <person name="Thoren M.H."/>
            <person name="Johannesson H."/>
        </authorList>
    </citation>
    <scope>NUCLEOTIDE SEQUENCE</scope>
    <source>
        <strain evidence="3">SMH3391-2</strain>
    </source>
</reference>
<feature type="transmembrane region" description="Helical" evidence="1">
    <location>
        <begin position="489"/>
        <end position="509"/>
    </location>
</feature>
<feature type="domain" description="CorA-like transporter" evidence="2">
    <location>
        <begin position="13"/>
        <end position="198"/>
    </location>
</feature>
<sequence length="511" mass="57687">MADDKSTDASYLEYPLNLERAAFNSKEEQSEYRLYKKKLLERQTTLFCDKQGDLLVKELELEFLCRQRSMESVAAAYKCIYELTRTETERKASDPVSYAFTTAAALHEHLKRTDSKTPDVRYVMIKLCEDDESHLNCSSDMFKLVCSHHQVHPSFLDAVLTFGLNINDAAVDNSLVHFNTHDHISHANKMHLSYLLRSVEYDEGHPRPLSLPDNNVGLADKRRSTIGKLRAVSSRSHRAILDLKLNVMVLRKIHEWYEAQLQPRSGLDARTHARRVGPNIWGKDFEYETRQAFNSTGFLEKTMAVVMAMEAQRSQLKCLVGQITNEIITKKKNTTNIMGILTGALSLVIANVSGYCLYHSAHSIPKLRKYESQAETAAGWSDAAKKRLWDTRYTVGAGFITASPHAFSITPPTYLLTLLFKKTTLSLLSSLYYVLLGTSGFSLRAIVWAALLAAAELGASEYMKKFWGRQHKIPMMDDYNKAVSDTLRVVGLADALAVGWGFMAVLKLFGY</sequence>
<feature type="transmembrane region" description="Helical" evidence="1">
    <location>
        <begin position="431"/>
        <end position="455"/>
    </location>
</feature>
<proteinExistence type="predicted"/>
<evidence type="ECO:0000256" key="1">
    <source>
        <dbReference type="SAM" id="Phobius"/>
    </source>
</evidence>
<keyword evidence="4" id="KW-1185">Reference proteome</keyword>
<gene>
    <name evidence="3" type="ORF">B0T17DRAFT_507410</name>
</gene>
<evidence type="ECO:0000313" key="4">
    <source>
        <dbReference type="Proteomes" id="UP001174934"/>
    </source>
</evidence>
<feature type="transmembrane region" description="Helical" evidence="1">
    <location>
        <begin position="337"/>
        <end position="358"/>
    </location>
</feature>
<keyword evidence="1" id="KW-0472">Membrane</keyword>
<keyword evidence="1" id="KW-0812">Transmembrane</keyword>
<comment type="caution">
    <text evidence="3">The sequence shown here is derived from an EMBL/GenBank/DDBJ whole genome shotgun (WGS) entry which is preliminary data.</text>
</comment>
<dbReference type="EMBL" id="JAULSR010000002">
    <property type="protein sequence ID" value="KAK0630980.1"/>
    <property type="molecule type" value="Genomic_DNA"/>
</dbReference>
<evidence type="ECO:0000313" key="3">
    <source>
        <dbReference type="EMBL" id="KAK0630980.1"/>
    </source>
</evidence>
<accession>A0AA40CAD1</accession>
<dbReference type="Pfam" id="PF26616">
    <property type="entry name" value="CorA-like"/>
    <property type="match status" value="1"/>
</dbReference>
<dbReference type="AlphaFoldDB" id="A0AA40CAD1"/>